<evidence type="ECO:0000313" key="1">
    <source>
        <dbReference type="EMBL" id="CAD7082508.1"/>
    </source>
</evidence>
<organism evidence="1 2">
    <name type="scientific">Hermetia illucens</name>
    <name type="common">Black soldier fly</name>
    <dbReference type="NCBI Taxonomy" id="343691"/>
    <lineage>
        <taxon>Eukaryota</taxon>
        <taxon>Metazoa</taxon>
        <taxon>Ecdysozoa</taxon>
        <taxon>Arthropoda</taxon>
        <taxon>Hexapoda</taxon>
        <taxon>Insecta</taxon>
        <taxon>Pterygota</taxon>
        <taxon>Neoptera</taxon>
        <taxon>Endopterygota</taxon>
        <taxon>Diptera</taxon>
        <taxon>Brachycera</taxon>
        <taxon>Stratiomyomorpha</taxon>
        <taxon>Stratiomyidae</taxon>
        <taxon>Hermetiinae</taxon>
        <taxon>Hermetia</taxon>
    </lineage>
</organism>
<keyword evidence="2" id="KW-1185">Reference proteome</keyword>
<protein>
    <submittedName>
        <fullName evidence="1">Uncharacterized protein</fullName>
    </submittedName>
</protein>
<dbReference type="EMBL" id="LR899010">
    <property type="protein sequence ID" value="CAD7082508.1"/>
    <property type="molecule type" value="Genomic_DNA"/>
</dbReference>
<accession>A0A7R8UKU7</accession>
<name>A0A7R8UKU7_HERIL</name>
<dbReference type="InParanoid" id="A0A7R8UKU7"/>
<gene>
    <name evidence="1" type="ORF">HERILL_LOCUS5539</name>
</gene>
<reference evidence="1 2" key="1">
    <citation type="submission" date="2020-11" db="EMBL/GenBank/DDBJ databases">
        <authorList>
            <person name="Wallbank WR R."/>
            <person name="Pardo Diaz C."/>
            <person name="Kozak K."/>
            <person name="Martin S."/>
            <person name="Jiggins C."/>
            <person name="Moest M."/>
            <person name="Warren A I."/>
            <person name="Generalovic N T."/>
            <person name="Byers J.R.P. K."/>
            <person name="Montejo-Kovacevich G."/>
            <person name="Yen C E."/>
        </authorList>
    </citation>
    <scope>NUCLEOTIDE SEQUENCE [LARGE SCALE GENOMIC DNA]</scope>
</reference>
<dbReference type="Proteomes" id="UP000594454">
    <property type="component" value="Chromosome 2"/>
</dbReference>
<evidence type="ECO:0000313" key="2">
    <source>
        <dbReference type="Proteomes" id="UP000594454"/>
    </source>
</evidence>
<dbReference type="AlphaFoldDB" id="A0A7R8UKU7"/>
<proteinExistence type="predicted"/>
<sequence>MSSYKVFKETSEIVLGECPDCALLQLKYAIFETDEVISSTQVEACESSETTLVQTTSKVPQEPILPKSFPASVDATPIRKKLHRPRILLRTVLQKSDHQTVLPNQENSSTLVDLVRTYEFETVLGKVAYADFDFHELVTSTPARVLETKTRFSLKRKREEDEGHSEVVQHEFYGQAPKKICLVNDSPVFFKGRRPSQRKTFRI</sequence>